<evidence type="ECO:0000256" key="1">
    <source>
        <dbReference type="SAM" id="MobiDB-lite"/>
    </source>
</evidence>
<reference evidence="2" key="1">
    <citation type="journal article" date="2022" name="bioRxiv">
        <title>Sequencing and chromosome-scale assembly of the giantPleurodeles waltlgenome.</title>
        <authorList>
            <person name="Brown T."/>
            <person name="Elewa A."/>
            <person name="Iarovenko S."/>
            <person name="Subramanian E."/>
            <person name="Araus A.J."/>
            <person name="Petzold A."/>
            <person name="Susuki M."/>
            <person name="Suzuki K.-i.T."/>
            <person name="Hayashi T."/>
            <person name="Toyoda A."/>
            <person name="Oliveira C."/>
            <person name="Osipova E."/>
            <person name="Leigh N.D."/>
            <person name="Simon A."/>
            <person name="Yun M.H."/>
        </authorList>
    </citation>
    <scope>NUCLEOTIDE SEQUENCE</scope>
    <source>
        <strain evidence="2">20211129_DDA</strain>
        <tissue evidence="2">Liver</tissue>
    </source>
</reference>
<sequence length="87" mass="10514">MRRAIKRRNVEKRRWRWSTEERRGRLGRRRKLESRRREVERREGNSGRPGGATRGYPPRFRRSVADSGESWDHLRGTRVVGKREEGE</sequence>
<feature type="compositionally biased region" description="Basic and acidic residues" evidence="1">
    <location>
        <begin position="70"/>
        <end position="87"/>
    </location>
</feature>
<evidence type="ECO:0000313" key="3">
    <source>
        <dbReference type="Proteomes" id="UP001066276"/>
    </source>
</evidence>
<keyword evidence="3" id="KW-1185">Reference proteome</keyword>
<dbReference type="AlphaFoldDB" id="A0AAV7QQJ3"/>
<feature type="region of interest" description="Disordered" evidence="1">
    <location>
        <begin position="28"/>
        <end position="87"/>
    </location>
</feature>
<protein>
    <submittedName>
        <fullName evidence="2">Uncharacterized protein</fullName>
    </submittedName>
</protein>
<name>A0AAV7QQJ3_PLEWA</name>
<dbReference type="Proteomes" id="UP001066276">
    <property type="component" value="Chromosome 6"/>
</dbReference>
<gene>
    <name evidence="2" type="ORF">NDU88_007667</name>
</gene>
<feature type="compositionally biased region" description="Basic and acidic residues" evidence="1">
    <location>
        <begin position="35"/>
        <end position="45"/>
    </location>
</feature>
<evidence type="ECO:0000313" key="2">
    <source>
        <dbReference type="EMBL" id="KAJ1141334.1"/>
    </source>
</evidence>
<accession>A0AAV7QQJ3</accession>
<comment type="caution">
    <text evidence="2">The sequence shown here is derived from an EMBL/GenBank/DDBJ whole genome shotgun (WGS) entry which is preliminary data.</text>
</comment>
<organism evidence="2 3">
    <name type="scientific">Pleurodeles waltl</name>
    <name type="common">Iberian ribbed newt</name>
    <dbReference type="NCBI Taxonomy" id="8319"/>
    <lineage>
        <taxon>Eukaryota</taxon>
        <taxon>Metazoa</taxon>
        <taxon>Chordata</taxon>
        <taxon>Craniata</taxon>
        <taxon>Vertebrata</taxon>
        <taxon>Euteleostomi</taxon>
        <taxon>Amphibia</taxon>
        <taxon>Batrachia</taxon>
        <taxon>Caudata</taxon>
        <taxon>Salamandroidea</taxon>
        <taxon>Salamandridae</taxon>
        <taxon>Pleurodelinae</taxon>
        <taxon>Pleurodeles</taxon>
    </lineage>
</organism>
<proteinExistence type="predicted"/>
<dbReference type="EMBL" id="JANPWB010000010">
    <property type="protein sequence ID" value="KAJ1141334.1"/>
    <property type="molecule type" value="Genomic_DNA"/>
</dbReference>